<keyword evidence="1" id="KW-0732">Signal</keyword>
<evidence type="ECO:0000256" key="1">
    <source>
        <dbReference type="SAM" id="SignalP"/>
    </source>
</evidence>
<name>A0A392UXD8_9FABA</name>
<keyword evidence="3" id="KW-1185">Reference proteome</keyword>
<proteinExistence type="predicted"/>
<sequence length="70" mass="7894">PPKSLLLGIGVMTLGSSSCTGETFHVVFVIYEEVLAYGTRGEEEFTFCSWEVCHEERFMHKDTFVSVLCL</sequence>
<evidence type="ECO:0000313" key="2">
    <source>
        <dbReference type="EMBL" id="MCI78820.1"/>
    </source>
</evidence>
<organism evidence="2 3">
    <name type="scientific">Trifolium medium</name>
    <dbReference type="NCBI Taxonomy" id="97028"/>
    <lineage>
        <taxon>Eukaryota</taxon>
        <taxon>Viridiplantae</taxon>
        <taxon>Streptophyta</taxon>
        <taxon>Embryophyta</taxon>
        <taxon>Tracheophyta</taxon>
        <taxon>Spermatophyta</taxon>
        <taxon>Magnoliopsida</taxon>
        <taxon>eudicotyledons</taxon>
        <taxon>Gunneridae</taxon>
        <taxon>Pentapetalae</taxon>
        <taxon>rosids</taxon>
        <taxon>fabids</taxon>
        <taxon>Fabales</taxon>
        <taxon>Fabaceae</taxon>
        <taxon>Papilionoideae</taxon>
        <taxon>50 kb inversion clade</taxon>
        <taxon>NPAAA clade</taxon>
        <taxon>Hologalegina</taxon>
        <taxon>IRL clade</taxon>
        <taxon>Trifolieae</taxon>
        <taxon>Trifolium</taxon>
    </lineage>
</organism>
<protein>
    <submittedName>
        <fullName evidence="2">Uncharacterized protein</fullName>
    </submittedName>
</protein>
<dbReference type="AlphaFoldDB" id="A0A392UXD8"/>
<dbReference type="Proteomes" id="UP000265520">
    <property type="component" value="Unassembled WGS sequence"/>
</dbReference>
<feature type="non-terminal residue" evidence="2">
    <location>
        <position position="1"/>
    </location>
</feature>
<reference evidence="2 3" key="1">
    <citation type="journal article" date="2018" name="Front. Plant Sci.">
        <title>Red Clover (Trifolium pratense) and Zigzag Clover (T. medium) - A Picture of Genomic Similarities and Differences.</title>
        <authorList>
            <person name="Dluhosova J."/>
            <person name="Istvanek J."/>
            <person name="Nedelnik J."/>
            <person name="Repkova J."/>
        </authorList>
    </citation>
    <scope>NUCLEOTIDE SEQUENCE [LARGE SCALE GENOMIC DNA]</scope>
    <source>
        <strain evidence="3">cv. 10/8</strain>
        <tissue evidence="2">Leaf</tissue>
    </source>
</reference>
<evidence type="ECO:0000313" key="3">
    <source>
        <dbReference type="Proteomes" id="UP000265520"/>
    </source>
</evidence>
<feature type="chain" id="PRO_5017276489" evidence="1">
    <location>
        <begin position="22"/>
        <end position="70"/>
    </location>
</feature>
<dbReference type="EMBL" id="LXQA010959789">
    <property type="protein sequence ID" value="MCI78820.1"/>
    <property type="molecule type" value="Genomic_DNA"/>
</dbReference>
<feature type="signal peptide" evidence="1">
    <location>
        <begin position="1"/>
        <end position="21"/>
    </location>
</feature>
<gene>
    <name evidence="2" type="ORF">A2U01_0100091</name>
</gene>
<accession>A0A392UXD8</accession>
<comment type="caution">
    <text evidence="2">The sequence shown here is derived from an EMBL/GenBank/DDBJ whole genome shotgun (WGS) entry which is preliminary data.</text>
</comment>